<protein>
    <recommendedName>
        <fullName evidence="1">site-specific DNA-methyltransferase (adenine-specific)</fullName>
        <ecNumber evidence="1">2.1.1.72</ecNumber>
    </recommendedName>
</protein>
<dbReference type="SUPFAM" id="SSF53335">
    <property type="entry name" value="S-adenosyl-L-methionine-dependent methyltransferases"/>
    <property type="match status" value="1"/>
</dbReference>
<keyword evidence="4" id="KW-0949">S-adenosyl-L-methionine</keyword>
<evidence type="ECO:0000256" key="2">
    <source>
        <dbReference type="ARBA" id="ARBA00022603"/>
    </source>
</evidence>
<evidence type="ECO:0000313" key="7">
    <source>
        <dbReference type="Proteomes" id="UP000610203"/>
    </source>
</evidence>
<comment type="caution">
    <text evidence="6">The sequence shown here is derived from an EMBL/GenBank/DDBJ whole genome shotgun (WGS) entry which is preliminary data.</text>
</comment>
<dbReference type="InterPro" id="IPR029063">
    <property type="entry name" value="SAM-dependent_MTases_sf"/>
</dbReference>
<dbReference type="RefSeq" id="WP_189580295.1">
    <property type="nucleotide sequence ID" value="NZ_BMZR01000001.1"/>
</dbReference>
<gene>
    <name evidence="6" type="ORF">GCM10016272_01730</name>
</gene>
<evidence type="ECO:0000313" key="6">
    <source>
        <dbReference type="EMBL" id="GHD25648.1"/>
    </source>
</evidence>
<name>A0ABQ3GNK4_9GAMM</name>
<keyword evidence="7" id="KW-1185">Reference proteome</keyword>
<evidence type="ECO:0000256" key="4">
    <source>
        <dbReference type="ARBA" id="ARBA00022691"/>
    </source>
</evidence>
<dbReference type="InterPro" id="IPR012327">
    <property type="entry name" value="MeTrfase_D12"/>
</dbReference>
<dbReference type="EMBL" id="BMZR01000001">
    <property type="protein sequence ID" value="GHD25648.1"/>
    <property type="molecule type" value="Genomic_DNA"/>
</dbReference>
<proteinExistence type="predicted"/>
<evidence type="ECO:0000256" key="3">
    <source>
        <dbReference type="ARBA" id="ARBA00022679"/>
    </source>
</evidence>
<dbReference type="PROSITE" id="PS00092">
    <property type="entry name" value="N6_MTASE"/>
    <property type="match status" value="1"/>
</dbReference>
<dbReference type="InterPro" id="IPR002052">
    <property type="entry name" value="DNA_methylase_N6_adenine_CS"/>
</dbReference>
<sequence length="286" mass="33223">MSDSNVVKPSLQHKAPLPFVGQKRFFLKLFRKVLDEHIPDDGEGWTIIDVFGGSGLLSNNAKHLKPAATVIFNDFDNYSERLKHVADSNILRQKLMDVLSNYPRQTLLDKNIKPQVIDVIKNFKGHIDMRVLSTWLLFAGKHATSLDELYTSHLYNSLRRTDFLSIDDYLTGVQVVCESYDTLIPQYADQPKTLLVFDPPYVNTQQGAYAQKEYFGMVQFLKLMQYVRPPYIFFSSTRSELPAYLDFLQKHDSRAWERIGNYKTISLKAQMNKNSSYEDHMIYRFQ</sequence>
<evidence type="ECO:0000256" key="1">
    <source>
        <dbReference type="ARBA" id="ARBA00011900"/>
    </source>
</evidence>
<reference evidence="7" key="1">
    <citation type="journal article" date="2019" name="Int. J. Syst. Evol. Microbiol.">
        <title>The Global Catalogue of Microorganisms (GCM) 10K type strain sequencing project: providing services to taxonomists for standard genome sequencing and annotation.</title>
        <authorList>
            <consortium name="The Broad Institute Genomics Platform"/>
            <consortium name="The Broad Institute Genome Sequencing Center for Infectious Disease"/>
            <person name="Wu L."/>
            <person name="Ma J."/>
        </authorList>
    </citation>
    <scope>NUCLEOTIDE SEQUENCE [LARGE SCALE GENOMIC DNA]</scope>
    <source>
        <strain evidence="7">KCTC 42280</strain>
    </source>
</reference>
<dbReference type="Proteomes" id="UP000610203">
    <property type="component" value="Unassembled WGS sequence"/>
</dbReference>
<dbReference type="EC" id="2.1.1.72" evidence="1"/>
<keyword evidence="3" id="KW-0808">Transferase</keyword>
<accession>A0ABQ3GNK4</accession>
<comment type="catalytic activity">
    <reaction evidence="5">
        <text>a 2'-deoxyadenosine in DNA + S-adenosyl-L-methionine = an N(6)-methyl-2'-deoxyadenosine in DNA + S-adenosyl-L-homocysteine + H(+)</text>
        <dbReference type="Rhea" id="RHEA:15197"/>
        <dbReference type="Rhea" id="RHEA-COMP:12418"/>
        <dbReference type="Rhea" id="RHEA-COMP:12419"/>
        <dbReference type="ChEBI" id="CHEBI:15378"/>
        <dbReference type="ChEBI" id="CHEBI:57856"/>
        <dbReference type="ChEBI" id="CHEBI:59789"/>
        <dbReference type="ChEBI" id="CHEBI:90615"/>
        <dbReference type="ChEBI" id="CHEBI:90616"/>
        <dbReference type="EC" id="2.1.1.72"/>
    </reaction>
</comment>
<dbReference type="Pfam" id="PF02086">
    <property type="entry name" value="MethyltransfD12"/>
    <property type="match status" value="1"/>
</dbReference>
<keyword evidence="2" id="KW-0489">Methyltransferase</keyword>
<organism evidence="6 7">
    <name type="scientific">Psychrobacter glaciei</name>
    <dbReference type="NCBI Taxonomy" id="619771"/>
    <lineage>
        <taxon>Bacteria</taxon>
        <taxon>Pseudomonadati</taxon>
        <taxon>Pseudomonadota</taxon>
        <taxon>Gammaproteobacteria</taxon>
        <taxon>Moraxellales</taxon>
        <taxon>Moraxellaceae</taxon>
        <taxon>Psychrobacter</taxon>
    </lineage>
</organism>
<evidence type="ECO:0000256" key="5">
    <source>
        <dbReference type="ARBA" id="ARBA00047942"/>
    </source>
</evidence>